<dbReference type="OrthoDB" id="7215643at2"/>
<dbReference type="RefSeq" id="WP_026398232.1">
    <property type="nucleotide sequence ID" value="NZ_AUBI01000010.1"/>
</dbReference>
<dbReference type="AlphaFoldDB" id="A0A511XC99"/>
<keyword evidence="4" id="KW-1185">Reference proteome</keyword>
<organism evidence="3 4">
    <name type="scientific">Acetobacter nitrogenifigens DSM 23921 = NBRC 105050</name>
    <dbReference type="NCBI Taxonomy" id="1120919"/>
    <lineage>
        <taxon>Bacteria</taxon>
        <taxon>Pseudomonadati</taxon>
        <taxon>Pseudomonadota</taxon>
        <taxon>Alphaproteobacteria</taxon>
        <taxon>Acetobacterales</taxon>
        <taxon>Acetobacteraceae</taxon>
        <taxon>Acetobacter</taxon>
    </lineage>
</organism>
<protein>
    <submittedName>
        <fullName evidence="3">Uncharacterized protein</fullName>
    </submittedName>
</protein>
<sequence length="1036" mass="107305">MTTADDADHTSGGAFQRLRSRLGVFGLNGGEPVSTPDFGRADLPREASDVDRFPPVDQETADMFLERRFVELIERVHAQDSHVRGLTALVVRLEAQLRRANEDIASFRQAGVAAGSGHAASGAPAGESTATPGGEAQQNGATKQDAADAGDDADQDNDTRMRRNGVTLGGERPGDQAGGGDCSSACDEVVCGGAHPSSEVAGHGDVGMSVDADAPNDVIGRRDAAEPGRGDASHGARGSGDVSSQGRAGPTDEAAENGGAVQHGVVVARERLPGSGDEAAVAAVSYDVVPDCDDTGADYEANAAPSLETSSALARLLRRVPALGSILRRRTPVSSDRMQAQSSGQEPWSSTLVAGSSLSPEGVVDEAPVLDASGPEAGTPVSSHSECESGQDVERRQHALHEAAAESASETLPRASCALTPRSAFDDDMALISGSSLFDAEWYRAQCDARPDRAELTSETNLVEHYCRVGCELGIDPHPLFDSVYYLAGVLSRSPSENLVGEAGYGVQGNPLAHYLRAAPYAASDPHPLFEGALYCEGGLPGPLRGSTLLEDFLDRNGGARPNPGFLPGWYRAEYLAAAALEINPLVHYVTVGESLGLAPHPLFDPRAYLAEHPEFTEVGALTGYLLSTRDTRGVGEDDPALPPAPVQGFGAAVAPYSAVIVGNSSPYALWRCIYALTTQANVDVILVGVEDAIVKTLLAALPVRVAPTVRLGLLRALGDLAVVMESSFWLAAGALDAIAASFAQDERVVLVAPGIVEAAGATISDAALSGAEGSRQHGRTVKAASLEGGCFVVRCSIATTGGGVDACLDAALDHVGDLAGRSLAEWGDALSSHMRKSGGHALQRRDVEAIRHVRRSLLSDVPQPIDESGLGAGATASMARSVVTEPAFMAVVIDRAGSTLGRSLAGEAGRGYVFYVDDTAHGRMPRADGGERLDDWLERRGRDVSAILVGPEAAAVDVLATLRNASGAPVVLFWNGEKTDATESALAGVDLVLASGAADVAGLQMLAADAGVTVVFAGADFVEGDAFRLIAEALR</sequence>
<evidence type="ECO:0000256" key="1">
    <source>
        <dbReference type="SAM" id="Coils"/>
    </source>
</evidence>
<gene>
    <name evidence="3" type="ORF">ANI02nite_24770</name>
</gene>
<proteinExistence type="predicted"/>
<dbReference type="EMBL" id="BJYF01000019">
    <property type="protein sequence ID" value="GEN60593.1"/>
    <property type="molecule type" value="Genomic_DNA"/>
</dbReference>
<comment type="caution">
    <text evidence="3">The sequence shown here is derived from an EMBL/GenBank/DDBJ whole genome shotgun (WGS) entry which is preliminary data.</text>
</comment>
<dbReference type="Proteomes" id="UP000321635">
    <property type="component" value="Unassembled WGS sequence"/>
</dbReference>
<dbReference type="STRING" id="1120919.GCA_000429165_02572"/>
<feature type="compositionally biased region" description="Basic and acidic residues" evidence="2">
    <location>
        <begin position="219"/>
        <end position="234"/>
    </location>
</feature>
<evidence type="ECO:0000256" key="2">
    <source>
        <dbReference type="SAM" id="MobiDB-lite"/>
    </source>
</evidence>
<keyword evidence="1" id="KW-0175">Coiled coil</keyword>
<name>A0A511XC99_9PROT</name>
<feature type="coiled-coil region" evidence="1">
    <location>
        <begin position="83"/>
        <end position="110"/>
    </location>
</feature>
<evidence type="ECO:0000313" key="3">
    <source>
        <dbReference type="EMBL" id="GEN60593.1"/>
    </source>
</evidence>
<reference evidence="3 4" key="1">
    <citation type="submission" date="2019-07" db="EMBL/GenBank/DDBJ databases">
        <title>Whole genome shotgun sequence of Acetobacter nitrogenifigens NBRC 105050.</title>
        <authorList>
            <person name="Hosoyama A."/>
            <person name="Uohara A."/>
            <person name="Ohji S."/>
            <person name="Ichikawa N."/>
        </authorList>
    </citation>
    <scope>NUCLEOTIDE SEQUENCE [LARGE SCALE GENOMIC DNA]</scope>
    <source>
        <strain evidence="3 4">NBRC 105050</strain>
    </source>
</reference>
<evidence type="ECO:0000313" key="4">
    <source>
        <dbReference type="Proteomes" id="UP000321635"/>
    </source>
</evidence>
<feature type="region of interest" description="Disordered" evidence="2">
    <location>
        <begin position="331"/>
        <end position="396"/>
    </location>
</feature>
<feature type="region of interest" description="Disordered" evidence="2">
    <location>
        <begin position="198"/>
        <end position="261"/>
    </location>
</feature>
<feature type="region of interest" description="Disordered" evidence="2">
    <location>
        <begin position="115"/>
        <end position="183"/>
    </location>
</feature>
<feature type="compositionally biased region" description="Polar residues" evidence="2">
    <location>
        <begin position="332"/>
        <end position="359"/>
    </location>
</feature>
<feature type="compositionally biased region" description="Low complexity" evidence="2">
    <location>
        <begin position="115"/>
        <end position="128"/>
    </location>
</feature>
<accession>A0A511XC99</accession>